<organism evidence="2 3">
    <name type="scientific">Labeo rohita</name>
    <name type="common">Indian major carp</name>
    <name type="synonym">Cyprinus rohita</name>
    <dbReference type="NCBI Taxonomy" id="84645"/>
    <lineage>
        <taxon>Eukaryota</taxon>
        <taxon>Metazoa</taxon>
        <taxon>Chordata</taxon>
        <taxon>Craniata</taxon>
        <taxon>Vertebrata</taxon>
        <taxon>Euteleostomi</taxon>
        <taxon>Actinopterygii</taxon>
        <taxon>Neopterygii</taxon>
        <taxon>Teleostei</taxon>
        <taxon>Ostariophysi</taxon>
        <taxon>Cypriniformes</taxon>
        <taxon>Cyprinidae</taxon>
        <taxon>Labeoninae</taxon>
        <taxon>Labeonini</taxon>
        <taxon>Labeo</taxon>
    </lineage>
</organism>
<comment type="caution">
    <text evidence="2">The sequence shown here is derived from an EMBL/GenBank/DDBJ whole genome shotgun (WGS) entry which is preliminary data.</text>
</comment>
<accession>A0A498MZC8</accession>
<feature type="region of interest" description="Disordered" evidence="1">
    <location>
        <begin position="151"/>
        <end position="198"/>
    </location>
</feature>
<dbReference type="STRING" id="84645.A0A498MZC8"/>
<dbReference type="EMBL" id="QBIY01012503">
    <property type="protein sequence ID" value="RXN24894.1"/>
    <property type="molecule type" value="Genomic_DNA"/>
</dbReference>
<dbReference type="AlphaFoldDB" id="A0A498MZC8"/>
<proteinExistence type="predicted"/>
<evidence type="ECO:0000313" key="2">
    <source>
        <dbReference type="EMBL" id="RXN24894.1"/>
    </source>
</evidence>
<name>A0A498MZC8_LABRO</name>
<evidence type="ECO:0000256" key="1">
    <source>
        <dbReference type="SAM" id="MobiDB-lite"/>
    </source>
</evidence>
<protein>
    <submittedName>
        <fullName evidence="2">Vicilin-like seed storage protein At2g18540-like</fullName>
    </submittedName>
</protein>
<sequence length="264" mass="31920">MESLNASSTFYSKMCRFLRTDANTADLIVWRVSNNSLFTGRRNAAIKAFELYVKEKQLVGKVTPAWVRKKWENLKQKYKDLKTLSMVGGNTSTATWKWYAIMDGALSSETPLNHHFITPIQVSSSAQDAPPIKQRKEEDWLSALQELERRQEERERQVTEREDERDRRAAVREEERDRRAAEREAERDRRAVEREEVRERQALEREERREREMFARQERWEKEMLSREERQERDYREREERREREAAAREERLFKLLETFMANK</sequence>
<feature type="region of interest" description="Disordered" evidence="1">
    <location>
        <begin position="223"/>
        <end position="246"/>
    </location>
</feature>
<gene>
    <name evidence="2" type="ORF">ROHU_021847</name>
</gene>
<dbReference type="Proteomes" id="UP000290572">
    <property type="component" value="Unassembled WGS sequence"/>
</dbReference>
<evidence type="ECO:0000313" key="3">
    <source>
        <dbReference type="Proteomes" id="UP000290572"/>
    </source>
</evidence>
<keyword evidence="3" id="KW-1185">Reference proteome</keyword>
<reference evidence="2 3" key="1">
    <citation type="submission" date="2018-03" db="EMBL/GenBank/DDBJ databases">
        <title>Draft genome sequence of Rohu Carp (Labeo rohita).</title>
        <authorList>
            <person name="Das P."/>
            <person name="Kushwaha B."/>
            <person name="Joshi C.G."/>
            <person name="Kumar D."/>
            <person name="Nagpure N.S."/>
            <person name="Sahoo L."/>
            <person name="Das S.P."/>
            <person name="Bit A."/>
            <person name="Patnaik S."/>
            <person name="Meher P.K."/>
            <person name="Jayasankar P."/>
            <person name="Koringa P.G."/>
            <person name="Patel N.V."/>
            <person name="Hinsu A.T."/>
            <person name="Kumar R."/>
            <person name="Pandey M."/>
            <person name="Agarwal S."/>
            <person name="Srivastava S."/>
            <person name="Singh M."/>
            <person name="Iquebal M.A."/>
            <person name="Jaiswal S."/>
            <person name="Angadi U.B."/>
            <person name="Kumar N."/>
            <person name="Raza M."/>
            <person name="Shah T.M."/>
            <person name="Rai A."/>
            <person name="Jena J.K."/>
        </authorList>
    </citation>
    <scope>NUCLEOTIDE SEQUENCE [LARGE SCALE GENOMIC DNA]</scope>
    <source>
        <strain evidence="2">DASCIFA01</strain>
        <tissue evidence="2">Testis</tissue>
    </source>
</reference>